<evidence type="ECO:0000256" key="1">
    <source>
        <dbReference type="SAM" id="MobiDB-lite"/>
    </source>
</evidence>
<evidence type="ECO:0000313" key="3">
    <source>
        <dbReference type="Ensembl" id="ENSEEEP00000020013.1"/>
    </source>
</evidence>
<proteinExistence type="predicted"/>
<reference evidence="3" key="5">
    <citation type="submission" date="2025-09" db="UniProtKB">
        <authorList>
            <consortium name="Ensembl"/>
        </authorList>
    </citation>
    <scope>IDENTIFICATION</scope>
</reference>
<reference evidence="4" key="1">
    <citation type="journal article" date="2014" name="Science">
        <title>Nonhuman genetics. Genomic basis for the convergent evolution of electric organs.</title>
        <authorList>
            <person name="Gallant J.R."/>
            <person name="Traeger L.L."/>
            <person name="Volkening J.D."/>
            <person name="Moffett H."/>
            <person name="Chen P.H."/>
            <person name="Novina C.D."/>
            <person name="Phillips G.N.Jr."/>
            <person name="Anand R."/>
            <person name="Wells G.B."/>
            <person name="Pinch M."/>
            <person name="Guth R."/>
            <person name="Unguez G.A."/>
            <person name="Albert J.S."/>
            <person name="Zakon H.H."/>
            <person name="Samanta M.P."/>
            <person name="Sussman M.R."/>
        </authorList>
    </citation>
    <scope>NUCLEOTIDE SEQUENCE [LARGE SCALE GENOMIC DNA]</scope>
</reference>
<evidence type="ECO:0000313" key="4">
    <source>
        <dbReference type="Proteomes" id="UP000314983"/>
    </source>
</evidence>
<keyword evidence="4" id="KW-1185">Reference proteome</keyword>
<evidence type="ECO:0000256" key="2">
    <source>
        <dbReference type="SAM" id="Phobius"/>
    </source>
</evidence>
<protein>
    <submittedName>
        <fullName evidence="3">Uncharacterized protein</fullName>
    </submittedName>
</protein>
<dbReference type="GeneTree" id="ENSGT00940000177976"/>
<dbReference type="AlphaFoldDB" id="A0A4W4F8G7"/>
<organism evidence="3 4">
    <name type="scientific">Electrophorus electricus</name>
    <name type="common">Electric eel</name>
    <name type="synonym">Gymnotus electricus</name>
    <dbReference type="NCBI Taxonomy" id="8005"/>
    <lineage>
        <taxon>Eukaryota</taxon>
        <taxon>Metazoa</taxon>
        <taxon>Chordata</taxon>
        <taxon>Craniata</taxon>
        <taxon>Vertebrata</taxon>
        <taxon>Euteleostomi</taxon>
        <taxon>Actinopterygii</taxon>
        <taxon>Neopterygii</taxon>
        <taxon>Teleostei</taxon>
        <taxon>Ostariophysi</taxon>
        <taxon>Gymnotiformes</taxon>
        <taxon>Gymnotoidei</taxon>
        <taxon>Gymnotidae</taxon>
        <taxon>Electrophorus</taxon>
    </lineage>
</organism>
<reference evidence="4" key="2">
    <citation type="journal article" date="2017" name="Sci. Adv.">
        <title>A tail of two voltages: Proteomic comparison of the three electric organs of the electric eel.</title>
        <authorList>
            <person name="Traeger L.L."/>
            <person name="Sabat G."/>
            <person name="Barrett-Wilt G.A."/>
            <person name="Wells G.B."/>
            <person name="Sussman M.R."/>
        </authorList>
    </citation>
    <scope>NUCLEOTIDE SEQUENCE [LARGE SCALE GENOMIC DNA]</scope>
</reference>
<keyword evidence="2" id="KW-0812">Transmembrane</keyword>
<feature type="region of interest" description="Disordered" evidence="1">
    <location>
        <begin position="95"/>
        <end position="120"/>
    </location>
</feature>
<reference evidence="3" key="4">
    <citation type="submission" date="2025-08" db="UniProtKB">
        <authorList>
            <consortium name="Ensembl"/>
        </authorList>
    </citation>
    <scope>IDENTIFICATION</scope>
</reference>
<keyword evidence="2" id="KW-1133">Transmembrane helix</keyword>
<keyword evidence="2" id="KW-0472">Membrane</keyword>
<name>A0A4W4F8G7_ELEEL</name>
<dbReference type="Ensembl" id="ENSEEET00000020238.2">
    <property type="protein sequence ID" value="ENSEEEP00000020013.1"/>
    <property type="gene ID" value="ENSEEEG00000009786.2"/>
</dbReference>
<dbReference type="Proteomes" id="UP000314983">
    <property type="component" value="Chromosome 6"/>
</dbReference>
<feature type="transmembrane region" description="Helical" evidence="2">
    <location>
        <begin position="17"/>
        <end position="39"/>
    </location>
</feature>
<reference evidence="3" key="3">
    <citation type="submission" date="2020-05" db="EMBL/GenBank/DDBJ databases">
        <title>Electrophorus electricus (electric eel) genome, fEleEle1, primary haplotype.</title>
        <authorList>
            <person name="Myers G."/>
            <person name="Meyer A."/>
            <person name="Fedrigo O."/>
            <person name="Formenti G."/>
            <person name="Rhie A."/>
            <person name="Tracey A."/>
            <person name="Sims Y."/>
            <person name="Jarvis E.D."/>
        </authorList>
    </citation>
    <scope>NUCLEOTIDE SEQUENCE [LARGE SCALE GENOMIC DNA]</scope>
</reference>
<sequence>MSGSRMSTVSQWLSSDVFIVFVVVLLLLLAAISTVCWVMRRRTAEIEIIPAGGLDRNNQPSFTLKIVTEQKHASELIQMLTGNANLTELTASVVTAEVDNDDDDDDDDDDDTSEYSTATS</sequence>
<feature type="compositionally biased region" description="Acidic residues" evidence="1">
    <location>
        <begin position="98"/>
        <end position="113"/>
    </location>
</feature>
<accession>A0A4W4F8G7</accession>